<feature type="domain" description="LD-carboxypeptidase N-terminal" evidence="6">
    <location>
        <begin position="5"/>
        <end position="116"/>
    </location>
</feature>
<dbReference type="Gene3D" id="3.40.50.10740">
    <property type="entry name" value="Class I glutamine amidotransferase-like"/>
    <property type="match status" value="1"/>
</dbReference>
<dbReference type="SUPFAM" id="SSF52317">
    <property type="entry name" value="Class I glutamine amidotransferase-like"/>
    <property type="match status" value="1"/>
</dbReference>
<accession>A0A1L3JES9</accession>
<dbReference type="Pfam" id="PF17676">
    <property type="entry name" value="Peptidase_S66C"/>
    <property type="match status" value="1"/>
</dbReference>
<protein>
    <recommendedName>
        <fullName evidence="10">LD-carboxypeptidase</fullName>
    </recommendedName>
</protein>
<evidence type="ECO:0000256" key="3">
    <source>
        <dbReference type="ARBA" id="ARBA00022670"/>
    </source>
</evidence>
<evidence type="ECO:0000256" key="4">
    <source>
        <dbReference type="ARBA" id="ARBA00022801"/>
    </source>
</evidence>
<evidence type="ECO:0000259" key="6">
    <source>
        <dbReference type="Pfam" id="PF02016"/>
    </source>
</evidence>
<dbReference type="PANTHER" id="PTHR30237">
    <property type="entry name" value="MURAMOYLTETRAPEPTIDE CARBOXYPEPTIDASE"/>
    <property type="match status" value="1"/>
</dbReference>
<reference evidence="8 9" key="1">
    <citation type="submission" date="2016-11" db="EMBL/GenBank/DDBJ databases">
        <title>Sphingorhabdus sp. LPB0140, isolated from marine environment.</title>
        <authorList>
            <person name="Kim E."/>
            <person name="Yi H."/>
        </authorList>
    </citation>
    <scope>NUCLEOTIDE SEQUENCE [LARGE SCALE GENOMIC DNA]</scope>
    <source>
        <strain evidence="8 9">LPB0140</strain>
    </source>
</reference>
<dbReference type="OrthoDB" id="9807329at2"/>
<sequence length="287" mass="31435">MGLHIGLCAPATAIDHELGASLEAIVKRDYPLLHLNIHPQCYANHGHFAGDDAARRDAFVSMANDPNIDIIWFAKGGYGSCRIAEEAAPLLTNAARQKIYIGYSDIGNMLSMLAKNKIGFPVHGPMPIDLSRVGGEAAVRRVLDWLSGSASIDAVLGRQFNEPLLPINLMTLSMLLGTNIMPDLSGHIVMVEDVGEYHYAIDRLFFHVIGNLKKMKAAGLMIGRFGAIPENDRAFGMDIEQMARYWCDKMDLPFLGHADMGHDVDNKIIPFAVALGDIERLIANKIS</sequence>
<feature type="domain" description="LD-carboxypeptidase C-terminal" evidence="7">
    <location>
        <begin position="168"/>
        <end position="272"/>
    </location>
</feature>
<evidence type="ECO:0008006" key="10">
    <source>
        <dbReference type="Google" id="ProtNLM"/>
    </source>
</evidence>
<evidence type="ECO:0000313" key="9">
    <source>
        <dbReference type="Proteomes" id="UP000242561"/>
    </source>
</evidence>
<evidence type="ECO:0000313" key="8">
    <source>
        <dbReference type="EMBL" id="APG63645.1"/>
    </source>
</evidence>
<dbReference type="Proteomes" id="UP000242561">
    <property type="component" value="Chromosome"/>
</dbReference>
<evidence type="ECO:0000259" key="7">
    <source>
        <dbReference type="Pfam" id="PF17676"/>
    </source>
</evidence>
<keyword evidence="2" id="KW-0121">Carboxypeptidase</keyword>
<dbReference type="Pfam" id="PF02016">
    <property type="entry name" value="Peptidase_S66"/>
    <property type="match status" value="1"/>
</dbReference>
<name>A0A1L3JES9_9SPHN</name>
<keyword evidence="4" id="KW-0378">Hydrolase</keyword>
<keyword evidence="9" id="KW-1185">Reference proteome</keyword>
<gene>
    <name evidence="8" type="ORF">LPB140_06140</name>
</gene>
<dbReference type="InterPro" id="IPR040449">
    <property type="entry name" value="Peptidase_S66_N"/>
</dbReference>
<dbReference type="InterPro" id="IPR040921">
    <property type="entry name" value="Peptidase_S66C"/>
</dbReference>
<dbReference type="InterPro" id="IPR029062">
    <property type="entry name" value="Class_I_gatase-like"/>
</dbReference>
<evidence type="ECO:0000256" key="5">
    <source>
        <dbReference type="ARBA" id="ARBA00022825"/>
    </source>
</evidence>
<keyword evidence="5" id="KW-0720">Serine protease</keyword>
<dbReference type="CDD" id="cd07025">
    <property type="entry name" value="Peptidase_S66"/>
    <property type="match status" value="1"/>
</dbReference>
<dbReference type="KEGG" id="sphl:LPB140_06140"/>
<keyword evidence="3" id="KW-0645">Protease</keyword>
<dbReference type="GO" id="GO:0008236">
    <property type="term" value="F:serine-type peptidase activity"/>
    <property type="evidence" value="ECO:0007669"/>
    <property type="project" value="UniProtKB-KW"/>
</dbReference>
<evidence type="ECO:0000256" key="2">
    <source>
        <dbReference type="ARBA" id="ARBA00022645"/>
    </source>
</evidence>
<dbReference type="GO" id="GO:0006508">
    <property type="term" value="P:proteolysis"/>
    <property type="evidence" value="ECO:0007669"/>
    <property type="project" value="UniProtKB-KW"/>
</dbReference>
<dbReference type="GO" id="GO:0004180">
    <property type="term" value="F:carboxypeptidase activity"/>
    <property type="evidence" value="ECO:0007669"/>
    <property type="project" value="UniProtKB-KW"/>
</dbReference>
<dbReference type="InterPro" id="IPR027461">
    <property type="entry name" value="Carboxypeptidase_A_C_sf"/>
</dbReference>
<dbReference type="STRING" id="1913578.LPB140_06140"/>
<comment type="similarity">
    <text evidence="1">Belongs to the peptidase S66 family.</text>
</comment>
<evidence type="ECO:0000256" key="1">
    <source>
        <dbReference type="ARBA" id="ARBA00010233"/>
    </source>
</evidence>
<dbReference type="SUPFAM" id="SSF141986">
    <property type="entry name" value="LD-carboxypeptidase A C-terminal domain-like"/>
    <property type="match status" value="1"/>
</dbReference>
<proteinExistence type="inferred from homology"/>
<organism evidence="8 9">
    <name type="scientific">Sphingorhabdus lutea</name>
    <dbReference type="NCBI Taxonomy" id="1913578"/>
    <lineage>
        <taxon>Bacteria</taxon>
        <taxon>Pseudomonadati</taxon>
        <taxon>Pseudomonadota</taxon>
        <taxon>Alphaproteobacteria</taxon>
        <taxon>Sphingomonadales</taxon>
        <taxon>Sphingomonadaceae</taxon>
        <taxon>Sphingorhabdus</taxon>
    </lineage>
</organism>
<dbReference type="Gene3D" id="3.50.30.60">
    <property type="entry name" value="LD-carboxypeptidase A C-terminal domain-like"/>
    <property type="match status" value="1"/>
</dbReference>
<dbReference type="PANTHER" id="PTHR30237:SF2">
    <property type="entry name" value="MUREIN TETRAPEPTIDE CARBOXYPEPTIDASE"/>
    <property type="match status" value="1"/>
</dbReference>
<dbReference type="EMBL" id="CP018154">
    <property type="protein sequence ID" value="APG63645.1"/>
    <property type="molecule type" value="Genomic_DNA"/>
</dbReference>
<dbReference type="AlphaFoldDB" id="A0A1L3JES9"/>
<dbReference type="InterPro" id="IPR003507">
    <property type="entry name" value="S66_fam"/>
</dbReference>
<dbReference type="InterPro" id="IPR027478">
    <property type="entry name" value="LdcA_N"/>
</dbReference>